<protein>
    <submittedName>
        <fullName evidence="3">Extracellular solute-binding protein</fullName>
    </submittedName>
</protein>
<dbReference type="Pfam" id="PF00496">
    <property type="entry name" value="SBP_bac_5"/>
    <property type="match status" value="1"/>
</dbReference>
<dbReference type="Proteomes" id="UP000832011">
    <property type="component" value="Chromosome"/>
</dbReference>
<reference evidence="3 4" key="1">
    <citation type="journal article" date="2022" name="Res Sq">
        <title>Evolution of multicellular longitudinally dividing oral cavity symbionts (Neisseriaceae).</title>
        <authorList>
            <person name="Nyongesa S."/>
            <person name="Weber P."/>
            <person name="Bernet E."/>
            <person name="Pullido F."/>
            <person name="Nieckarz M."/>
            <person name="Delaby M."/>
            <person name="Nieves C."/>
            <person name="Viehboeck T."/>
            <person name="Krause N."/>
            <person name="Rivera-Millot A."/>
            <person name="Nakamura A."/>
            <person name="Vischer N."/>
            <person name="VanNieuwenhze M."/>
            <person name="Brun Y."/>
            <person name="Cava F."/>
            <person name="Bulgheresi S."/>
            <person name="Veyrier F."/>
        </authorList>
    </citation>
    <scope>NUCLEOTIDE SEQUENCE [LARGE SCALE GENOMIC DNA]</scope>
    <source>
        <strain evidence="3 4">SN4</strain>
    </source>
</reference>
<dbReference type="RefSeq" id="WP_108721544.1">
    <property type="nucleotide sequence ID" value="NZ_CABKVG010000010.1"/>
</dbReference>
<name>A0ABY4E0Z1_9NEIS</name>
<evidence type="ECO:0000256" key="1">
    <source>
        <dbReference type="ARBA" id="ARBA00022729"/>
    </source>
</evidence>
<dbReference type="CDD" id="cd08497">
    <property type="entry name" value="MbnE-like"/>
    <property type="match status" value="1"/>
</dbReference>
<proteinExistence type="predicted"/>
<dbReference type="Gene3D" id="3.40.190.10">
    <property type="entry name" value="Periplasmic binding protein-like II"/>
    <property type="match status" value="1"/>
</dbReference>
<dbReference type="PANTHER" id="PTHR30290:SF64">
    <property type="entry name" value="ABC TRANSPORTER PERIPLASMIC BINDING PROTEIN"/>
    <property type="match status" value="1"/>
</dbReference>
<organism evidence="3 4">
    <name type="scientific">Vitreoscilla massiliensis</name>
    <dbReference type="NCBI Taxonomy" id="1689272"/>
    <lineage>
        <taxon>Bacteria</taxon>
        <taxon>Pseudomonadati</taxon>
        <taxon>Pseudomonadota</taxon>
        <taxon>Betaproteobacteria</taxon>
        <taxon>Neisseriales</taxon>
        <taxon>Neisseriaceae</taxon>
        <taxon>Vitreoscilla</taxon>
    </lineage>
</organism>
<sequence length="609" mass="69293">MPLHRLLQPAYVLMSVAVLPLLWSLPVHADYGLAMGAPAKYADGKHGFAYANPNAPKGGSLVMGALGDFNTLNPYLLKGDKLPGLAELGDNFVFDTLMVESWDEPFAMYGLLASDIDLAPDKLSVTFTLNPKARFQNGDAVLAEDVVYTFNTITKDEAATPLYRFYYADVKRVVALDQRRVRFEFAKPNAELHLILGQIQIFSHKSFPLGFAKSANVLPIGSGPYRLARHEFGQLVDYQRRPDYWAQDLPIRKGFWNFDHIRFKVYRDPTAFTEALKAGKIDLTYENSAKNWARAYANPSLAKRGLQMQSFAHKNNAGLQGYALNTRRAPLNDVKFRQALSLSFDFETINQQIFYGLYKRPYSYFTNSELAADGLPSAGELKVLEPLRAQLPPQVFNKPVPMPAKVSPQLGVRPNLLQARLMLLQAGYRYQNGRLIDKQGRPVNLEYLTNGKSHERAAGKWQRDLAKLGITLKIRLVDSAIYQKRLQEFDYDIITHVYAQSQSPGNEQMEMHSCASAKTPPSRNGNMVGSCEPAIDAILKRFEHFESREELIAVSRSLDRVLRHQYYVIPQWYSDEWRMVYWNKFAQPKTLPLYYGPTTWALMTWWHVN</sequence>
<keyword evidence="4" id="KW-1185">Reference proteome</keyword>
<dbReference type="InterPro" id="IPR030678">
    <property type="entry name" value="Peptide/Ni-bd"/>
</dbReference>
<dbReference type="InterPro" id="IPR000914">
    <property type="entry name" value="SBP_5_dom"/>
</dbReference>
<dbReference type="PANTHER" id="PTHR30290">
    <property type="entry name" value="PERIPLASMIC BINDING COMPONENT OF ABC TRANSPORTER"/>
    <property type="match status" value="1"/>
</dbReference>
<dbReference type="Gene3D" id="3.10.105.10">
    <property type="entry name" value="Dipeptide-binding Protein, Domain 3"/>
    <property type="match status" value="1"/>
</dbReference>
<dbReference type="InterPro" id="IPR039424">
    <property type="entry name" value="SBP_5"/>
</dbReference>
<dbReference type="PIRSF" id="PIRSF002741">
    <property type="entry name" value="MppA"/>
    <property type="match status" value="1"/>
</dbReference>
<evidence type="ECO:0000313" key="3">
    <source>
        <dbReference type="EMBL" id="UOO89016.1"/>
    </source>
</evidence>
<evidence type="ECO:0000259" key="2">
    <source>
        <dbReference type="Pfam" id="PF00496"/>
    </source>
</evidence>
<accession>A0ABY4E0Z1</accession>
<dbReference type="EMBL" id="CP091511">
    <property type="protein sequence ID" value="UOO89016.1"/>
    <property type="molecule type" value="Genomic_DNA"/>
</dbReference>
<keyword evidence="1" id="KW-0732">Signal</keyword>
<evidence type="ECO:0000313" key="4">
    <source>
        <dbReference type="Proteomes" id="UP000832011"/>
    </source>
</evidence>
<feature type="domain" description="Solute-binding protein family 5" evidence="2">
    <location>
        <begin position="109"/>
        <end position="512"/>
    </location>
</feature>
<dbReference type="SUPFAM" id="SSF53850">
    <property type="entry name" value="Periplasmic binding protein-like II"/>
    <property type="match status" value="1"/>
</dbReference>
<gene>
    <name evidence="3" type="ORF">LVJ82_16460</name>
</gene>